<dbReference type="EMBL" id="JAGIZQ010000007">
    <property type="protein sequence ID" value="KAH6617382.1"/>
    <property type="molecule type" value="Genomic_DNA"/>
</dbReference>
<protein>
    <submittedName>
        <fullName evidence="1">Cryptococcal mannosyltransferase 1-domain-containing protein</fullName>
    </submittedName>
</protein>
<gene>
    <name evidence="1" type="ORF">F5144DRAFT_633625</name>
</gene>
<proteinExistence type="predicted"/>
<keyword evidence="2" id="KW-1185">Reference proteome</keyword>
<accession>A0ACB7NXD3</accession>
<comment type="caution">
    <text evidence="1">The sequence shown here is derived from an EMBL/GenBank/DDBJ whole genome shotgun (WGS) entry which is preliminary data.</text>
</comment>
<name>A0ACB7NXD3_9PEZI</name>
<dbReference type="Proteomes" id="UP000724584">
    <property type="component" value="Unassembled WGS sequence"/>
</dbReference>
<organism evidence="1 2">
    <name type="scientific">Chaetomium tenue</name>
    <dbReference type="NCBI Taxonomy" id="1854479"/>
    <lineage>
        <taxon>Eukaryota</taxon>
        <taxon>Fungi</taxon>
        <taxon>Dikarya</taxon>
        <taxon>Ascomycota</taxon>
        <taxon>Pezizomycotina</taxon>
        <taxon>Sordariomycetes</taxon>
        <taxon>Sordariomycetidae</taxon>
        <taxon>Sordariales</taxon>
        <taxon>Chaetomiaceae</taxon>
        <taxon>Chaetomium</taxon>
    </lineage>
</organism>
<keyword evidence="1" id="KW-0808">Transferase</keyword>
<evidence type="ECO:0000313" key="2">
    <source>
        <dbReference type="Proteomes" id="UP000724584"/>
    </source>
</evidence>
<reference evidence="1 2" key="1">
    <citation type="journal article" date="2021" name="Nat. Commun.">
        <title>Genetic determinants of endophytism in the Arabidopsis root mycobiome.</title>
        <authorList>
            <person name="Mesny F."/>
            <person name="Miyauchi S."/>
            <person name="Thiergart T."/>
            <person name="Pickel B."/>
            <person name="Atanasova L."/>
            <person name="Karlsson M."/>
            <person name="Huettel B."/>
            <person name="Barry K.W."/>
            <person name="Haridas S."/>
            <person name="Chen C."/>
            <person name="Bauer D."/>
            <person name="Andreopoulos W."/>
            <person name="Pangilinan J."/>
            <person name="LaButti K."/>
            <person name="Riley R."/>
            <person name="Lipzen A."/>
            <person name="Clum A."/>
            <person name="Drula E."/>
            <person name="Henrissat B."/>
            <person name="Kohler A."/>
            <person name="Grigoriev I.V."/>
            <person name="Martin F.M."/>
            <person name="Hacquard S."/>
        </authorList>
    </citation>
    <scope>NUCLEOTIDE SEQUENCE [LARGE SCALE GENOMIC DNA]</scope>
    <source>
        <strain evidence="1 2">MPI-SDFR-AT-0079</strain>
    </source>
</reference>
<sequence length="320" mass="35211">MAVDTGSERGPRVLRGITKCSILEAIRFLGPSHCALSIVEGNSPDGTAELLAALEPTLTALSIRTFFTLHTPLNPLSPTPGADRFTTLVHLRNLALAPLTTNTTTNHPNATIAFINVTLCPDDLLELLHQKHHQHADMACALDWTGTPNPVFYDVYVARAANGDLFFDVPPDTVSWARAGELFWNEPVARGRLGRGVPFQVFACWNGAVVVTARPVVEGRVGFRGARRERGECHQGEPQLFCKDLWWEGYGRIMVVPSVSLEYEEGAGEAVKRLKGFTAEVVAGETGEETAIEWLPPPELVKCMPTFNDQSWRLWNETLV</sequence>
<keyword evidence="1" id="KW-0328">Glycosyltransferase</keyword>
<evidence type="ECO:0000313" key="1">
    <source>
        <dbReference type="EMBL" id="KAH6617382.1"/>
    </source>
</evidence>